<dbReference type="Pfam" id="PF00089">
    <property type="entry name" value="Trypsin"/>
    <property type="match status" value="1"/>
</dbReference>
<accession>A0A8C3XP44</accession>
<dbReference type="Proteomes" id="UP000694403">
    <property type="component" value="Unplaced"/>
</dbReference>
<protein>
    <recommendedName>
        <fullName evidence="2">Peptidase S1 domain-containing protein</fullName>
    </recommendedName>
</protein>
<name>A0A8C3XP44_CHESE</name>
<dbReference type="Ensembl" id="ENSCSRT00000014321.1">
    <property type="protein sequence ID" value="ENSCSRP00000013752.1"/>
    <property type="gene ID" value="ENSCSRG00000010497.1"/>
</dbReference>
<dbReference type="InterPro" id="IPR001254">
    <property type="entry name" value="Trypsin_dom"/>
</dbReference>
<keyword evidence="4" id="KW-1185">Reference proteome</keyword>
<dbReference type="InterPro" id="IPR009003">
    <property type="entry name" value="Peptidase_S1_PA"/>
</dbReference>
<dbReference type="SUPFAM" id="SSF50494">
    <property type="entry name" value="Trypsin-like serine proteases"/>
    <property type="match status" value="1"/>
</dbReference>
<proteinExistence type="predicted"/>
<dbReference type="PANTHER" id="PTHR24271">
    <property type="entry name" value="KALLIKREIN-RELATED"/>
    <property type="match status" value="1"/>
</dbReference>
<reference evidence="3" key="2">
    <citation type="submission" date="2025-09" db="UniProtKB">
        <authorList>
            <consortium name="Ensembl"/>
        </authorList>
    </citation>
    <scope>IDENTIFICATION</scope>
</reference>
<dbReference type="PANTHER" id="PTHR24271:SF50">
    <property type="match status" value="1"/>
</dbReference>
<sequence length="136" mass="14582">MFIILVAQLAETVKLNKWVKTILLPRTNKGVKPGTKCSVAGWGSTSRQSKSAPATTLREVNVKVLAEDVSGNDSLSCSPSVACFISQGDSGGPLVCGERAQGIVSWGSRKRASPGVYTRVSTFIPWIEATMKKLER</sequence>
<dbReference type="GO" id="GO:0006508">
    <property type="term" value="P:proteolysis"/>
    <property type="evidence" value="ECO:0007669"/>
    <property type="project" value="InterPro"/>
</dbReference>
<dbReference type="GO" id="GO:0004252">
    <property type="term" value="F:serine-type endopeptidase activity"/>
    <property type="evidence" value="ECO:0007669"/>
    <property type="project" value="InterPro"/>
</dbReference>
<dbReference type="Gene3D" id="2.40.10.10">
    <property type="entry name" value="Trypsin-like serine proteases"/>
    <property type="match status" value="2"/>
</dbReference>
<evidence type="ECO:0000313" key="3">
    <source>
        <dbReference type="Ensembl" id="ENSCSRP00000013752.1"/>
    </source>
</evidence>
<reference evidence="3" key="1">
    <citation type="submission" date="2025-08" db="UniProtKB">
        <authorList>
            <consortium name="Ensembl"/>
        </authorList>
    </citation>
    <scope>IDENTIFICATION</scope>
</reference>
<organism evidence="3 4">
    <name type="scientific">Chelydra serpentina</name>
    <name type="common">Snapping turtle</name>
    <name type="synonym">Testudo serpentina</name>
    <dbReference type="NCBI Taxonomy" id="8475"/>
    <lineage>
        <taxon>Eukaryota</taxon>
        <taxon>Metazoa</taxon>
        <taxon>Chordata</taxon>
        <taxon>Craniata</taxon>
        <taxon>Vertebrata</taxon>
        <taxon>Euteleostomi</taxon>
        <taxon>Archelosauria</taxon>
        <taxon>Testudinata</taxon>
        <taxon>Testudines</taxon>
        <taxon>Cryptodira</taxon>
        <taxon>Durocryptodira</taxon>
        <taxon>Americhelydia</taxon>
        <taxon>Chelydroidea</taxon>
        <taxon>Chelydridae</taxon>
        <taxon>Chelydra</taxon>
    </lineage>
</organism>
<dbReference type="AlphaFoldDB" id="A0A8C3XP44"/>
<evidence type="ECO:0000256" key="1">
    <source>
        <dbReference type="ARBA" id="ARBA00023157"/>
    </source>
</evidence>
<evidence type="ECO:0000259" key="2">
    <source>
        <dbReference type="PROSITE" id="PS50240"/>
    </source>
</evidence>
<keyword evidence="1" id="KW-1015">Disulfide bond</keyword>
<dbReference type="SMART" id="SM00020">
    <property type="entry name" value="Tryp_SPc"/>
    <property type="match status" value="1"/>
</dbReference>
<feature type="domain" description="Peptidase S1" evidence="2">
    <location>
        <begin position="4"/>
        <end position="132"/>
    </location>
</feature>
<dbReference type="PROSITE" id="PS50240">
    <property type="entry name" value="TRYPSIN_DOM"/>
    <property type="match status" value="1"/>
</dbReference>
<evidence type="ECO:0000313" key="4">
    <source>
        <dbReference type="Proteomes" id="UP000694403"/>
    </source>
</evidence>
<dbReference type="InterPro" id="IPR043504">
    <property type="entry name" value="Peptidase_S1_PA_chymotrypsin"/>
</dbReference>